<sequence>MRLLNSCSGEMRTFMSYSDVPPYAILSHTWDEEEVSYQDWQTLPWPALQEKKGFQKIEYCCQQAARDGLEWVWVDTCCIDQTSSAELTESINSMFRWYQDAAICYAYLADVAKNLRLSTIEKKLRTSRWFTRGWTLQELIAPAEVVFYSMDWHQVGTKSELAACISDITRIDQMYLHGANVRQASIAQRMSWAANRETSRDEDVAYCLLGIFDVNLPLIYGEGAKAFQRLQEEIMKAYPEDHTLFAWGSVVSHFSRYVESEAQALGLEPIPWRPDEDDSLLGFLARGPEDFRDSGKFVAYKEAKKYFRRWDFLLTAPEQVGRTIRIDLPIISSGLHLAVCHGYQLPVARLRRVKAAVLVCGRQDEVFKFVTIPLFICTGGFYGRTREIVVNDLVALPRVNYELLGKWQSQLLIERQPRYKPNAGDIVLRRFVTVVPCSSSIAAETVDVSIDDGCIRALGPTHGRIACLAFEYSYSAGLGLNIARVGEKEDGTGNLHFAFMPVDIAPATTAQNMQNPEIMERRGEAEELGEGASEEVKADVIEDDGRETKKETSEEDTNREEEDIENDRRVTRSSSRKRKRGGSTEEEEAGEEKEGKMDDEEQAKEAKSEIPLFTDTRSAYYYLWNNWQDAPYSQVMSTEQKHTWEVPEDGPVPNVRITVERMYLDDDIEQPVDVVDIIITTKHAQNGIIRA</sequence>
<dbReference type="Proteomes" id="UP001497680">
    <property type="component" value="Unassembled WGS sequence"/>
</dbReference>
<keyword evidence="2" id="KW-1185">Reference proteome</keyword>
<name>A0ACC0DH20_9PEZI</name>
<evidence type="ECO:0000313" key="1">
    <source>
        <dbReference type="EMBL" id="KAI6092036.1"/>
    </source>
</evidence>
<organism evidence="1 2">
    <name type="scientific">Hypoxylon rubiginosum</name>
    <dbReference type="NCBI Taxonomy" id="110542"/>
    <lineage>
        <taxon>Eukaryota</taxon>
        <taxon>Fungi</taxon>
        <taxon>Dikarya</taxon>
        <taxon>Ascomycota</taxon>
        <taxon>Pezizomycotina</taxon>
        <taxon>Sordariomycetes</taxon>
        <taxon>Xylariomycetidae</taxon>
        <taxon>Xylariales</taxon>
        <taxon>Hypoxylaceae</taxon>
        <taxon>Hypoxylon</taxon>
    </lineage>
</organism>
<dbReference type="EMBL" id="MU394284">
    <property type="protein sequence ID" value="KAI6092036.1"/>
    <property type="molecule type" value="Genomic_DNA"/>
</dbReference>
<proteinExistence type="predicted"/>
<evidence type="ECO:0000313" key="2">
    <source>
        <dbReference type="Proteomes" id="UP001497680"/>
    </source>
</evidence>
<comment type="caution">
    <text evidence="1">The sequence shown here is derived from an EMBL/GenBank/DDBJ whole genome shotgun (WGS) entry which is preliminary data.</text>
</comment>
<gene>
    <name evidence="1" type="ORF">F4821DRAFT_224677</name>
</gene>
<reference evidence="1 2" key="1">
    <citation type="journal article" date="2022" name="New Phytol.">
        <title>Ecological generalism drives hyperdiversity of secondary metabolite gene clusters in xylarialean endophytes.</title>
        <authorList>
            <person name="Franco M.E.E."/>
            <person name="Wisecaver J.H."/>
            <person name="Arnold A.E."/>
            <person name="Ju Y.M."/>
            <person name="Slot J.C."/>
            <person name="Ahrendt S."/>
            <person name="Moore L.P."/>
            <person name="Eastman K.E."/>
            <person name="Scott K."/>
            <person name="Konkel Z."/>
            <person name="Mondo S.J."/>
            <person name="Kuo A."/>
            <person name="Hayes R.D."/>
            <person name="Haridas S."/>
            <person name="Andreopoulos B."/>
            <person name="Riley R."/>
            <person name="LaButti K."/>
            <person name="Pangilinan J."/>
            <person name="Lipzen A."/>
            <person name="Amirebrahimi M."/>
            <person name="Yan J."/>
            <person name="Adam C."/>
            <person name="Keymanesh K."/>
            <person name="Ng V."/>
            <person name="Louie K."/>
            <person name="Northen T."/>
            <person name="Drula E."/>
            <person name="Henrissat B."/>
            <person name="Hsieh H.M."/>
            <person name="Youens-Clark K."/>
            <person name="Lutzoni F."/>
            <person name="Miadlikowska J."/>
            <person name="Eastwood D.C."/>
            <person name="Hamelin R.C."/>
            <person name="Grigoriev I.V."/>
            <person name="U'Ren J.M."/>
        </authorList>
    </citation>
    <scope>NUCLEOTIDE SEQUENCE [LARGE SCALE GENOMIC DNA]</scope>
    <source>
        <strain evidence="1 2">ER1909</strain>
    </source>
</reference>
<accession>A0ACC0DH20</accession>
<protein>
    <submittedName>
        <fullName evidence="1">Heterokaryon incompatibility protein-domain-containing protein</fullName>
    </submittedName>
</protein>